<dbReference type="Gene3D" id="1.10.10.60">
    <property type="entry name" value="Homeodomain-like"/>
    <property type="match status" value="1"/>
</dbReference>
<evidence type="ECO:0000256" key="1">
    <source>
        <dbReference type="ARBA" id="ARBA00023015"/>
    </source>
</evidence>
<dbReference type="PROSITE" id="PS01124">
    <property type="entry name" value="HTH_ARAC_FAMILY_2"/>
    <property type="match status" value="1"/>
</dbReference>
<dbReference type="Proteomes" id="UP001339883">
    <property type="component" value="Unassembled WGS sequence"/>
</dbReference>
<sequence>MKQRTDGAVVLRLAYEAITRSGLPVENILKKAGITQDHMRLYQRVPQRAQFSFWRAMIALSRDNDIGLHLGQHLPLFRGQIIEQLFVSSSSFGEGLKRTLPYQRLISDAFQAKLVIDGELCYLKNITQARPNNLVNRHFSECAMSGVIQFFKFMTDNLFEPLHIDFDFSKGADLKEYEAIYGCSVSLGQKETRLYFDKKILDYQLWQAEPELLTLHERFATKKLEELVRYDLIDNVQEVIGRMLEKGELTLEMIATDLGMSARQLRHQLSEANTSFQELLTDYRCRLSKKLLKNSNESIDHIVCLTGFSEPSTFYRAFKRWTNETPIEYRRRKQSPLTSSI</sequence>
<dbReference type="Pfam" id="PF12833">
    <property type="entry name" value="HTH_18"/>
    <property type="match status" value="1"/>
</dbReference>
<dbReference type="PANTHER" id="PTHR47894">
    <property type="entry name" value="HTH-TYPE TRANSCRIPTIONAL REGULATOR GADX"/>
    <property type="match status" value="1"/>
</dbReference>
<dbReference type="SMART" id="SM00342">
    <property type="entry name" value="HTH_ARAC"/>
    <property type="match status" value="1"/>
</dbReference>
<evidence type="ECO:0000313" key="5">
    <source>
        <dbReference type="EMBL" id="MEB5476632.1"/>
    </source>
</evidence>
<dbReference type="EMBL" id="VTDN01000004">
    <property type="protein sequence ID" value="MEB5476632.1"/>
    <property type="molecule type" value="Genomic_DNA"/>
</dbReference>
<gene>
    <name evidence="5" type="ORF">I2F25_06160</name>
</gene>
<evidence type="ECO:0000256" key="3">
    <source>
        <dbReference type="ARBA" id="ARBA00023163"/>
    </source>
</evidence>
<evidence type="ECO:0000259" key="4">
    <source>
        <dbReference type="PROSITE" id="PS01124"/>
    </source>
</evidence>
<organism evidence="5 6">
    <name type="scientific">Acinetobacter pollinis</name>
    <dbReference type="NCBI Taxonomy" id="2605270"/>
    <lineage>
        <taxon>Bacteria</taxon>
        <taxon>Pseudomonadati</taxon>
        <taxon>Pseudomonadota</taxon>
        <taxon>Gammaproteobacteria</taxon>
        <taxon>Moraxellales</taxon>
        <taxon>Moraxellaceae</taxon>
        <taxon>Acinetobacter</taxon>
    </lineage>
</organism>
<evidence type="ECO:0000313" key="6">
    <source>
        <dbReference type="Proteomes" id="UP001339883"/>
    </source>
</evidence>
<dbReference type="PANTHER" id="PTHR47894:SF1">
    <property type="entry name" value="HTH-TYPE TRANSCRIPTIONAL REGULATOR VQSM"/>
    <property type="match status" value="1"/>
</dbReference>
<feature type="domain" description="HTH araC/xylS-type" evidence="4">
    <location>
        <begin position="234"/>
        <end position="332"/>
    </location>
</feature>
<keyword evidence="2" id="KW-0238">DNA-binding</keyword>
<proteinExistence type="predicted"/>
<keyword evidence="3" id="KW-0804">Transcription</keyword>
<dbReference type="SUPFAM" id="SSF46689">
    <property type="entry name" value="Homeodomain-like"/>
    <property type="match status" value="1"/>
</dbReference>
<keyword evidence="6" id="KW-1185">Reference proteome</keyword>
<evidence type="ECO:0000256" key="2">
    <source>
        <dbReference type="ARBA" id="ARBA00023125"/>
    </source>
</evidence>
<reference evidence="5 6" key="1">
    <citation type="submission" date="2019-08" db="EMBL/GenBank/DDBJ databases">
        <title>Five species of Acinetobacter isolated from floral nectar and animal pollinators.</title>
        <authorList>
            <person name="Hendry T.A."/>
        </authorList>
    </citation>
    <scope>NUCLEOTIDE SEQUENCE [LARGE SCALE GENOMIC DNA]</scope>
    <source>
        <strain evidence="5 6">MD18.27</strain>
    </source>
</reference>
<dbReference type="RefSeq" id="WP_325775116.1">
    <property type="nucleotide sequence ID" value="NZ_VTDN01000004.1"/>
</dbReference>
<name>A0ABU6DUP7_9GAMM</name>
<dbReference type="InterPro" id="IPR009057">
    <property type="entry name" value="Homeodomain-like_sf"/>
</dbReference>
<protein>
    <submittedName>
        <fullName evidence="5">AraC family transcriptional regulator</fullName>
    </submittedName>
</protein>
<dbReference type="InterPro" id="IPR032687">
    <property type="entry name" value="AraC-type_N"/>
</dbReference>
<dbReference type="InterPro" id="IPR018060">
    <property type="entry name" value="HTH_AraC"/>
</dbReference>
<accession>A0ABU6DUP7</accession>
<comment type="caution">
    <text evidence="5">The sequence shown here is derived from an EMBL/GenBank/DDBJ whole genome shotgun (WGS) entry which is preliminary data.</text>
</comment>
<keyword evidence="1" id="KW-0805">Transcription regulation</keyword>
<dbReference type="Pfam" id="PF12625">
    <property type="entry name" value="Arabinose_bd"/>
    <property type="match status" value="1"/>
</dbReference>